<evidence type="ECO:0000259" key="5">
    <source>
        <dbReference type="Pfam" id="PF00135"/>
    </source>
</evidence>
<reference evidence="6" key="2">
    <citation type="submission" date="2021-02" db="EMBL/GenBank/DDBJ databases">
        <title>Aspergillus puulaauensis MK2 genome sequence.</title>
        <authorList>
            <person name="Futagami T."/>
            <person name="Mori K."/>
            <person name="Kadooka C."/>
            <person name="Tanaka T."/>
        </authorList>
    </citation>
    <scope>NUCLEOTIDE SEQUENCE</scope>
    <source>
        <strain evidence="6">MK2</strain>
    </source>
</reference>
<dbReference type="KEGG" id="apuu:APUU_41307A"/>
<accession>A0A7R8API4</accession>
<keyword evidence="7" id="KW-1185">Reference proteome</keyword>
<reference evidence="6" key="1">
    <citation type="submission" date="2021-01" db="EMBL/GenBank/DDBJ databases">
        <authorList>
            <consortium name="Aspergillus puulaauensis MK2 genome sequencing consortium"/>
            <person name="Kazuki M."/>
            <person name="Futagami T."/>
        </authorList>
    </citation>
    <scope>NUCLEOTIDE SEQUENCE</scope>
    <source>
        <strain evidence="6">MK2</strain>
    </source>
</reference>
<dbReference type="EMBL" id="AP024446">
    <property type="protein sequence ID" value="BCS24863.1"/>
    <property type="molecule type" value="Genomic_DNA"/>
</dbReference>
<dbReference type="InterPro" id="IPR019826">
    <property type="entry name" value="Carboxylesterase_B_AS"/>
</dbReference>
<feature type="domain" description="Carboxylesterase type B" evidence="5">
    <location>
        <begin position="22"/>
        <end position="371"/>
    </location>
</feature>
<dbReference type="OrthoDB" id="408631at2759"/>
<organism evidence="6 7">
    <name type="scientific">Aspergillus puulaauensis</name>
    <dbReference type="NCBI Taxonomy" id="1220207"/>
    <lineage>
        <taxon>Eukaryota</taxon>
        <taxon>Fungi</taxon>
        <taxon>Dikarya</taxon>
        <taxon>Ascomycota</taxon>
        <taxon>Pezizomycotina</taxon>
        <taxon>Eurotiomycetes</taxon>
        <taxon>Eurotiomycetidae</taxon>
        <taxon>Eurotiales</taxon>
        <taxon>Aspergillaceae</taxon>
        <taxon>Aspergillus</taxon>
    </lineage>
</organism>
<evidence type="ECO:0000256" key="2">
    <source>
        <dbReference type="ARBA" id="ARBA00022801"/>
    </source>
</evidence>
<comment type="similarity">
    <text evidence="1 4">Belongs to the type-B carboxylesterase/lipase family.</text>
</comment>
<dbReference type="Proteomes" id="UP000654913">
    <property type="component" value="Chromosome 4"/>
</dbReference>
<dbReference type="EC" id="3.1.1.-" evidence="4"/>
<dbReference type="PANTHER" id="PTHR43918">
    <property type="entry name" value="ACETYLCHOLINESTERASE"/>
    <property type="match status" value="1"/>
</dbReference>
<dbReference type="GO" id="GO:0004104">
    <property type="term" value="F:cholinesterase activity"/>
    <property type="evidence" value="ECO:0007669"/>
    <property type="project" value="InterPro"/>
</dbReference>
<dbReference type="PROSITE" id="PS00122">
    <property type="entry name" value="CARBOXYLESTERASE_B_1"/>
    <property type="match status" value="1"/>
</dbReference>
<keyword evidence="4" id="KW-0732">Signal</keyword>
<dbReference type="InterPro" id="IPR000997">
    <property type="entry name" value="Cholinesterase"/>
</dbReference>
<dbReference type="GeneID" id="64974868"/>
<name>A0A7R8API4_9EURO</name>
<evidence type="ECO:0000256" key="3">
    <source>
        <dbReference type="ARBA" id="ARBA00023157"/>
    </source>
</evidence>
<dbReference type="InterPro" id="IPR029058">
    <property type="entry name" value="AB_hydrolase_fold"/>
</dbReference>
<dbReference type="PRINTS" id="PR00878">
    <property type="entry name" value="CHOLNESTRASE"/>
</dbReference>
<keyword evidence="2 4" id="KW-0378">Hydrolase</keyword>
<gene>
    <name evidence="6" type="ORF">APUU_41307A</name>
</gene>
<sequence length="528" mass="58164">MLHLISVLAFIPFVLCAPNWVTVHTSNGPITGRTTDGDVVEYLGIPYAEPPVRSLRFMPPQKLKSSRPYEAAHWGYDCPRLSSRSFNYTYLTAQAPAILAAFTAGNGTQSEDCLTLNIWSKPTPRSVVHDKPVLVFLYGGRFAGGNTNTPFWNGRYLAASEDIIVITVNYRINILGFPGSCSSTPAGCVQNHGLRDQRLAVEWIRDNIAAFGGNPQKIVIAGQSAGAVSVDYWTYAYVEDPIVAGLIMHSGSALSFPLNTPEYTAAAWRDVVRAVGCDSKRSDSKSSDEVHCMQQKNWEDIRTAAANVKPDSSTNNNPLRSTPAFYPVVDNETVFANYSTLNKAGLFAKLPILIGHNDKEEGYYALSSLSKGISALPSKTQMTEFHLSSFTCPIAAQADARIAHNVPVWQYRYFGNWTNVQLYNYTNNNSSELTALSGAYHGSDLFMLFGTSRDVTGLEDSMAEVQMTQTIQRAWAVFCDFPGYGLSGEMHWPMFSRESESLVRLGYRDSPTPDFVRPGLYDGGCQAF</sequence>
<dbReference type="AlphaFoldDB" id="A0A7R8API4"/>
<keyword evidence="3" id="KW-1015">Disulfide bond</keyword>
<dbReference type="RefSeq" id="XP_041557057.1">
    <property type="nucleotide sequence ID" value="XM_041704475.1"/>
</dbReference>
<feature type="signal peptide" evidence="4">
    <location>
        <begin position="1"/>
        <end position="16"/>
    </location>
</feature>
<protein>
    <recommendedName>
        <fullName evidence="4">Carboxylic ester hydrolase</fullName>
        <ecNumber evidence="4">3.1.1.-</ecNumber>
    </recommendedName>
</protein>
<dbReference type="Gene3D" id="3.40.50.1820">
    <property type="entry name" value="alpha/beta hydrolase"/>
    <property type="match status" value="1"/>
</dbReference>
<proteinExistence type="inferred from homology"/>
<evidence type="ECO:0000256" key="4">
    <source>
        <dbReference type="RuleBase" id="RU361235"/>
    </source>
</evidence>
<dbReference type="InterPro" id="IPR002018">
    <property type="entry name" value="CarbesteraseB"/>
</dbReference>
<dbReference type="Pfam" id="PF00135">
    <property type="entry name" value="COesterase"/>
    <property type="match status" value="1"/>
</dbReference>
<evidence type="ECO:0000256" key="1">
    <source>
        <dbReference type="ARBA" id="ARBA00005964"/>
    </source>
</evidence>
<dbReference type="SUPFAM" id="SSF53474">
    <property type="entry name" value="alpha/beta-Hydrolases"/>
    <property type="match status" value="1"/>
</dbReference>
<dbReference type="InterPro" id="IPR050654">
    <property type="entry name" value="AChE-related_enzymes"/>
</dbReference>
<dbReference type="PANTHER" id="PTHR43918:SF4">
    <property type="entry name" value="CARBOXYLIC ESTER HYDROLASE"/>
    <property type="match status" value="1"/>
</dbReference>
<feature type="chain" id="PRO_5031610627" description="Carboxylic ester hydrolase" evidence="4">
    <location>
        <begin position="17"/>
        <end position="528"/>
    </location>
</feature>
<evidence type="ECO:0000313" key="6">
    <source>
        <dbReference type="EMBL" id="BCS24863.1"/>
    </source>
</evidence>
<evidence type="ECO:0000313" key="7">
    <source>
        <dbReference type="Proteomes" id="UP000654913"/>
    </source>
</evidence>